<dbReference type="Pfam" id="PF03466">
    <property type="entry name" value="LysR_substrate"/>
    <property type="match status" value="1"/>
</dbReference>
<feature type="domain" description="HTH lysR-type" evidence="5">
    <location>
        <begin position="3"/>
        <end position="60"/>
    </location>
</feature>
<name>A0AA42CL63_9HYPH</name>
<dbReference type="InterPro" id="IPR036390">
    <property type="entry name" value="WH_DNA-bd_sf"/>
</dbReference>
<dbReference type="Proteomes" id="UP001165667">
    <property type="component" value="Unassembled WGS sequence"/>
</dbReference>
<reference evidence="6" key="1">
    <citation type="submission" date="2022-05" db="EMBL/GenBank/DDBJ databases">
        <authorList>
            <person name="Pankratov T."/>
        </authorList>
    </citation>
    <scope>NUCLEOTIDE SEQUENCE</scope>
    <source>
        <strain evidence="6">BP6-180914</strain>
    </source>
</reference>
<evidence type="ECO:0000256" key="3">
    <source>
        <dbReference type="ARBA" id="ARBA00023125"/>
    </source>
</evidence>
<keyword evidence="7" id="KW-1185">Reference proteome</keyword>
<dbReference type="InterPro" id="IPR005119">
    <property type="entry name" value="LysR_subst-bd"/>
</dbReference>
<dbReference type="PROSITE" id="PS50931">
    <property type="entry name" value="HTH_LYSR"/>
    <property type="match status" value="1"/>
</dbReference>
<dbReference type="FunFam" id="1.10.10.10:FF:000001">
    <property type="entry name" value="LysR family transcriptional regulator"/>
    <property type="match status" value="1"/>
</dbReference>
<dbReference type="SUPFAM" id="SSF53850">
    <property type="entry name" value="Periplasmic binding protein-like II"/>
    <property type="match status" value="1"/>
</dbReference>
<keyword evidence="2" id="KW-0805">Transcription regulation</keyword>
<dbReference type="Gene3D" id="3.40.190.290">
    <property type="match status" value="1"/>
</dbReference>
<accession>A0AA42CL63</accession>
<gene>
    <name evidence="6" type="ORF">M8523_25075</name>
</gene>
<dbReference type="InterPro" id="IPR036388">
    <property type="entry name" value="WH-like_DNA-bd_sf"/>
</dbReference>
<dbReference type="Gene3D" id="1.10.10.10">
    <property type="entry name" value="Winged helix-like DNA-binding domain superfamily/Winged helix DNA-binding domain"/>
    <property type="match status" value="1"/>
</dbReference>
<dbReference type="PRINTS" id="PR00039">
    <property type="entry name" value="HTHLYSR"/>
</dbReference>
<dbReference type="PANTHER" id="PTHR30537">
    <property type="entry name" value="HTH-TYPE TRANSCRIPTIONAL REGULATOR"/>
    <property type="match status" value="1"/>
</dbReference>
<evidence type="ECO:0000259" key="5">
    <source>
        <dbReference type="PROSITE" id="PS50931"/>
    </source>
</evidence>
<comment type="similarity">
    <text evidence="1">Belongs to the LysR transcriptional regulatory family.</text>
</comment>
<proteinExistence type="inferred from homology"/>
<dbReference type="GO" id="GO:0003700">
    <property type="term" value="F:DNA-binding transcription factor activity"/>
    <property type="evidence" value="ECO:0007669"/>
    <property type="project" value="InterPro"/>
</dbReference>
<evidence type="ECO:0000256" key="4">
    <source>
        <dbReference type="ARBA" id="ARBA00023163"/>
    </source>
</evidence>
<dbReference type="InterPro" id="IPR058163">
    <property type="entry name" value="LysR-type_TF_proteobact-type"/>
</dbReference>
<protein>
    <submittedName>
        <fullName evidence="6">LysR family transcriptional regulator</fullName>
    </submittedName>
</protein>
<keyword evidence="4" id="KW-0804">Transcription</keyword>
<organism evidence="6 7">
    <name type="scientific">Lichenifustis flavocetrariae</name>
    <dbReference type="NCBI Taxonomy" id="2949735"/>
    <lineage>
        <taxon>Bacteria</taxon>
        <taxon>Pseudomonadati</taxon>
        <taxon>Pseudomonadota</taxon>
        <taxon>Alphaproteobacteria</taxon>
        <taxon>Hyphomicrobiales</taxon>
        <taxon>Lichenihabitantaceae</taxon>
        <taxon>Lichenifustis</taxon>
    </lineage>
</organism>
<evidence type="ECO:0000256" key="2">
    <source>
        <dbReference type="ARBA" id="ARBA00023015"/>
    </source>
</evidence>
<evidence type="ECO:0000313" key="7">
    <source>
        <dbReference type="Proteomes" id="UP001165667"/>
    </source>
</evidence>
<dbReference type="Pfam" id="PF00126">
    <property type="entry name" value="HTH_1"/>
    <property type="match status" value="1"/>
</dbReference>
<dbReference type="CDD" id="cd08422">
    <property type="entry name" value="PBP2_CrgA_like"/>
    <property type="match status" value="1"/>
</dbReference>
<sequence length="295" mass="31593">MSDRLQELGIFVRAAETGSFSRAARELGTTQPSVSRTIAGLERRLGVKLLLRTTRRITLTDAGSVLLERARHILPEIDEAEDAARGTDSLRGLLKVAMPVAFGIREVIPRLQAFLADHPQLRIDFVMADGAEDLVAEGVDVALRLGQLADSGFGSRKLASVPRYLVASPGYLELRGTPASLADLDGRDCILGPGASGRKGWVFRDGKVERPITGDERFNVGSAEGVIALAKAGLGMAVASLWMCRAELAAGHLVSILSDYPLAPAEVHAVFPAGRQPSRKVRAFTAHLADRLRGD</sequence>
<dbReference type="PANTHER" id="PTHR30537:SF66">
    <property type="entry name" value="IRON-REGULATED VIRULENCE REGULATORY PROTEIN IRGB"/>
    <property type="match status" value="1"/>
</dbReference>
<dbReference type="AlphaFoldDB" id="A0AA42CL63"/>
<evidence type="ECO:0000256" key="1">
    <source>
        <dbReference type="ARBA" id="ARBA00009437"/>
    </source>
</evidence>
<dbReference type="SUPFAM" id="SSF46785">
    <property type="entry name" value="Winged helix' DNA-binding domain"/>
    <property type="match status" value="1"/>
</dbReference>
<dbReference type="GO" id="GO:0043565">
    <property type="term" value="F:sequence-specific DNA binding"/>
    <property type="evidence" value="ECO:0007669"/>
    <property type="project" value="TreeGrafter"/>
</dbReference>
<dbReference type="EMBL" id="JAMOIM010000023">
    <property type="protein sequence ID" value="MCW6511268.1"/>
    <property type="molecule type" value="Genomic_DNA"/>
</dbReference>
<evidence type="ECO:0000313" key="6">
    <source>
        <dbReference type="EMBL" id="MCW6511268.1"/>
    </source>
</evidence>
<dbReference type="GO" id="GO:0006351">
    <property type="term" value="P:DNA-templated transcription"/>
    <property type="evidence" value="ECO:0007669"/>
    <property type="project" value="TreeGrafter"/>
</dbReference>
<keyword evidence="3" id="KW-0238">DNA-binding</keyword>
<dbReference type="InterPro" id="IPR000847">
    <property type="entry name" value="LysR_HTH_N"/>
</dbReference>
<dbReference type="RefSeq" id="WP_282587647.1">
    <property type="nucleotide sequence ID" value="NZ_JAMOIM010000023.1"/>
</dbReference>
<comment type="caution">
    <text evidence="6">The sequence shown here is derived from an EMBL/GenBank/DDBJ whole genome shotgun (WGS) entry which is preliminary data.</text>
</comment>